<protein>
    <submittedName>
        <fullName evidence="2">Uncharacterized protein</fullName>
    </submittedName>
</protein>
<dbReference type="AlphaFoldDB" id="A0A061RMV2"/>
<feature type="compositionally biased region" description="Low complexity" evidence="1">
    <location>
        <begin position="17"/>
        <end position="34"/>
    </location>
</feature>
<feature type="region of interest" description="Disordered" evidence="1">
    <location>
        <begin position="1"/>
        <end position="34"/>
    </location>
</feature>
<reference evidence="2" key="1">
    <citation type="submission" date="2014-05" db="EMBL/GenBank/DDBJ databases">
        <title>The transcriptome of the halophilic microalga Tetraselmis sp. GSL018 isolated from the Great Salt Lake, Utah.</title>
        <authorList>
            <person name="Jinkerson R.E."/>
            <person name="D'Adamo S."/>
            <person name="Posewitz M.C."/>
        </authorList>
    </citation>
    <scope>NUCLEOTIDE SEQUENCE</scope>
    <source>
        <strain evidence="2">GSL018</strain>
    </source>
</reference>
<sequence>MRLGVRERLSRPQQGHSAAEPSAARPAASEGPPSGLLQLLAEAQRSLRGRFIARAALPVEPPPAALSGCPPAGLPAGSAVCCRGRQAASCRTAAAGSLIPPRSRAVVPSLHGVPLLGNGEQHDLIPACVPASSCASVPFVLMYSARQTLDASFTKRRSCNDVLGDRQQHSCHLPYFQEHHGESCSWDEKLGQIGSIQSVARSISAGMATLQCLVGFSSVQSLELNDLTTLIPPIFISSSSHGTLYNYPQHSPRSGFGPLALWMVAPLAYPRSRLQK</sequence>
<dbReference type="EMBL" id="GBEZ01014178">
    <property type="protein sequence ID" value="JAC71876.1"/>
    <property type="molecule type" value="Transcribed_RNA"/>
</dbReference>
<evidence type="ECO:0000313" key="2">
    <source>
        <dbReference type="EMBL" id="JAC71876.1"/>
    </source>
</evidence>
<proteinExistence type="predicted"/>
<evidence type="ECO:0000256" key="1">
    <source>
        <dbReference type="SAM" id="MobiDB-lite"/>
    </source>
</evidence>
<gene>
    <name evidence="2" type="ORF">TSPGSL018_967</name>
</gene>
<accession>A0A061RMV2</accession>
<feature type="compositionally biased region" description="Basic and acidic residues" evidence="1">
    <location>
        <begin position="1"/>
        <end position="10"/>
    </location>
</feature>
<name>A0A061RMV2_9CHLO</name>
<organism evidence="2">
    <name type="scientific">Tetraselmis sp. GSL018</name>
    <dbReference type="NCBI Taxonomy" id="582737"/>
    <lineage>
        <taxon>Eukaryota</taxon>
        <taxon>Viridiplantae</taxon>
        <taxon>Chlorophyta</taxon>
        <taxon>core chlorophytes</taxon>
        <taxon>Chlorodendrophyceae</taxon>
        <taxon>Chlorodendrales</taxon>
        <taxon>Chlorodendraceae</taxon>
        <taxon>Tetraselmis</taxon>
    </lineage>
</organism>